<dbReference type="InterPro" id="IPR000531">
    <property type="entry name" value="Beta-barrel_TonB"/>
</dbReference>
<evidence type="ECO:0000256" key="1">
    <source>
        <dbReference type="ARBA" id="ARBA00004571"/>
    </source>
</evidence>
<feature type="domain" description="TonB-dependent receptor-like beta-barrel" evidence="10">
    <location>
        <begin position="245"/>
        <end position="782"/>
    </location>
</feature>
<comment type="similarity">
    <text evidence="8 9">Belongs to the TonB-dependent receptor family.</text>
</comment>
<gene>
    <name evidence="12" type="ORF">Prevot485_1040</name>
</gene>
<evidence type="ECO:0000259" key="10">
    <source>
        <dbReference type="Pfam" id="PF00593"/>
    </source>
</evidence>
<evidence type="ECO:0000256" key="7">
    <source>
        <dbReference type="ARBA" id="ARBA00023237"/>
    </source>
</evidence>
<keyword evidence="12" id="KW-0675">Receptor</keyword>
<dbReference type="PANTHER" id="PTHR30069:SF27">
    <property type="entry name" value="BLL4766 PROTEIN"/>
    <property type="match status" value="1"/>
</dbReference>
<dbReference type="Pfam" id="PF00593">
    <property type="entry name" value="TonB_dep_Rec_b-barrel"/>
    <property type="match status" value="1"/>
</dbReference>
<dbReference type="GO" id="GO:0015344">
    <property type="term" value="F:siderophore uptake transmembrane transporter activity"/>
    <property type="evidence" value="ECO:0007669"/>
    <property type="project" value="TreeGrafter"/>
</dbReference>
<keyword evidence="6 8" id="KW-0472">Membrane</keyword>
<dbReference type="Pfam" id="PF07715">
    <property type="entry name" value="Plug"/>
    <property type="match status" value="1"/>
</dbReference>
<keyword evidence="4 8" id="KW-0812">Transmembrane</keyword>
<sequence length="822" mass="91120">MPAQAQTATGHSLSDGRKEEVTNVEIENITVTAPCGIARKTPVAMSNVDATHIDEKLGGQELPEILNQSPGVYATKGSGGRGDSKLNMRGFQNYNVAVMMNGVPVNDMEWGGIYWSNWAGLGDVVRYIQAQRGLGASKIAAPSVGGTVNIVTKTTDQGKGGNVMYGIGNDGYNTLSLMLSTGMLPKGWNISVLFTKTWGDGYIQGTDFTNYTYFFSINKKINDRHLLSLTGLGCPQSHYQRSQYDGLSVAGWQKAKNYMNGKSEYRYNPTYGFGKNGERKTSAYNFYHKPQFSLNHQWDIDSKSSLSSALYLSVGHGYGNSGQGVDAANTNNWYGASNGVLNETFRHSDGTYAYDKVQERNEQSTAGSLMVMGRSYNNHVWYGLLSTYTRRLSKNLNVYGGIDVRSYKGTHTTEISDLYNGKYFTDLRYRSTVNPELNSKAKDPNWKYEKLGVGDIVNRDYDSHIEQQGVFAQMEYSKDNRLSAFLSGTLSNSTYWRYDRFYYDAAHAESESVSFMSGSVKGGANYNFDNNHNVFANIGFISRAPIFSGGVFLMSQSSNVINKDAVNEKAFSAEIGYGYRNNWLTANLNAYYTLWKDKTTSKAGYMNSGTELFTMSLGGVDAKHLGVEVDVTAKPASWVTVKGMLSLGNWKWASDAMAYFYNSANQPLANLTTGAVASGVGADDHLKFTLKQDGNHVGGSAQTTMAFGSDFNVMKNCSIGATFTYFARNYADFAMPTSGTSTELTLNEPWKIPAAGQLDLNARYNFMLGNCKASLYANVQNVFDYEYIQEAYYDSTHNNWEDAYRIFYSYGRTFTMKLRVEF</sequence>
<evidence type="ECO:0000256" key="5">
    <source>
        <dbReference type="ARBA" id="ARBA00023077"/>
    </source>
</evidence>
<accession>A0A6G8F0Z6</accession>
<organism evidence="12">
    <name type="scientific">uncultured Prevotella sp</name>
    <dbReference type="NCBI Taxonomy" id="159272"/>
    <lineage>
        <taxon>Bacteria</taxon>
        <taxon>Pseudomonadati</taxon>
        <taxon>Bacteroidota</taxon>
        <taxon>Bacteroidia</taxon>
        <taxon>Bacteroidales</taxon>
        <taxon>Prevotellaceae</taxon>
        <taxon>Prevotella</taxon>
        <taxon>environmental samples</taxon>
    </lineage>
</organism>
<dbReference type="Gene3D" id="2.40.170.20">
    <property type="entry name" value="TonB-dependent receptor, beta-barrel domain"/>
    <property type="match status" value="1"/>
</dbReference>
<protein>
    <submittedName>
        <fullName evidence="12">TonB-dependent receptor</fullName>
    </submittedName>
</protein>
<evidence type="ECO:0000256" key="3">
    <source>
        <dbReference type="ARBA" id="ARBA00022452"/>
    </source>
</evidence>
<reference evidence="12" key="1">
    <citation type="journal article" date="2020" name="J. ISSAAS">
        <title>Lactobacilli and other gastrointestinal microbiota of Peromyscus leucopus, reservoir host for agents of Lyme disease and other zoonoses in North America.</title>
        <authorList>
            <person name="Milovic A."/>
            <person name="Bassam K."/>
            <person name="Shao H."/>
            <person name="Chatzistamou I."/>
            <person name="Tufts D.M."/>
            <person name="Diuk-Wasser M."/>
            <person name="Barbour A.G."/>
        </authorList>
    </citation>
    <scope>NUCLEOTIDE SEQUENCE</scope>
    <source>
        <strain evidence="12">LL70</strain>
    </source>
</reference>
<dbReference type="InterPro" id="IPR036942">
    <property type="entry name" value="Beta-barrel_TonB_sf"/>
</dbReference>
<evidence type="ECO:0000259" key="11">
    <source>
        <dbReference type="Pfam" id="PF07715"/>
    </source>
</evidence>
<comment type="subcellular location">
    <subcellularLocation>
        <location evidence="1 8">Cell outer membrane</location>
        <topology evidence="1 8">Multi-pass membrane protein</topology>
    </subcellularLocation>
</comment>
<dbReference type="EMBL" id="MN990733">
    <property type="protein sequence ID" value="QIM10005.1"/>
    <property type="molecule type" value="Genomic_DNA"/>
</dbReference>
<proteinExistence type="inferred from homology"/>
<evidence type="ECO:0000313" key="12">
    <source>
        <dbReference type="EMBL" id="QIM10005.1"/>
    </source>
</evidence>
<evidence type="ECO:0000256" key="2">
    <source>
        <dbReference type="ARBA" id="ARBA00022448"/>
    </source>
</evidence>
<evidence type="ECO:0000256" key="9">
    <source>
        <dbReference type="RuleBase" id="RU003357"/>
    </source>
</evidence>
<dbReference type="PROSITE" id="PS52016">
    <property type="entry name" value="TONB_DEPENDENT_REC_3"/>
    <property type="match status" value="1"/>
</dbReference>
<name>A0A6G8F0Z6_9BACT</name>
<dbReference type="Gene3D" id="2.170.130.10">
    <property type="entry name" value="TonB-dependent receptor, plug domain"/>
    <property type="match status" value="1"/>
</dbReference>
<dbReference type="InterPro" id="IPR012910">
    <property type="entry name" value="Plug_dom"/>
</dbReference>
<dbReference type="SUPFAM" id="SSF56935">
    <property type="entry name" value="Porins"/>
    <property type="match status" value="1"/>
</dbReference>
<feature type="domain" description="TonB-dependent receptor plug" evidence="11">
    <location>
        <begin position="39"/>
        <end position="111"/>
    </location>
</feature>
<dbReference type="InterPro" id="IPR039426">
    <property type="entry name" value="TonB-dep_rcpt-like"/>
</dbReference>
<evidence type="ECO:0000256" key="4">
    <source>
        <dbReference type="ARBA" id="ARBA00022692"/>
    </source>
</evidence>
<keyword evidence="7 8" id="KW-0998">Cell outer membrane</keyword>
<dbReference type="AlphaFoldDB" id="A0A6G8F0Z6"/>
<evidence type="ECO:0000256" key="8">
    <source>
        <dbReference type="PROSITE-ProRule" id="PRU01360"/>
    </source>
</evidence>
<keyword evidence="2 8" id="KW-0813">Transport</keyword>
<dbReference type="GO" id="GO:0009279">
    <property type="term" value="C:cell outer membrane"/>
    <property type="evidence" value="ECO:0007669"/>
    <property type="project" value="UniProtKB-SubCell"/>
</dbReference>
<dbReference type="GO" id="GO:0044718">
    <property type="term" value="P:siderophore transmembrane transport"/>
    <property type="evidence" value="ECO:0007669"/>
    <property type="project" value="TreeGrafter"/>
</dbReference>
<evidence type="ECO:0000256" key="6">
    <source>
        <dbReference type="ARBA" id="ARBA00023136"/>
    </source>
</evidence>
<dbReference type="InterPro" id="IPR037066">
    <property type="entry name" value="Plug_dom_sf"/>
</dbReference>
<keyword evidence="5 9" id="KW-0798">TonB box</keyword>
<dbReference type="PANTHER" id="PTHR30069">
    <property type="entry name" value="TONB-DEPENDENT OUTER MEMBRANE RECEPTOR"/>
    <property type="match status" value="1"/>
</dbReference>
<keyword evidence="3 8" id="KW-1134">Transmembrane beta strand</keyword>